<evidence type="ECO:0000313" key="2">
    <source>
        <dbReference type="EMBL" id="QCD89073.1"/>
    </source>
</evidence>
<feature type="region of interest" description="Disordered" evidence="1">
    <location>
        <begin position="110"/>
        <end position="129"/>
    </location>
</feature>
<gene>
    <name evidence="2" type="ORF">DEO72_LG4g11</name>
</gene>
<feature type="region of interest" description="Disordered" evidence="1">
    <location>
        <begin position="1"/>
        <end position="32"/>
    </location>
</feature>
<evidence type="ECO:0000313" key="3">
    <source>
        <dbReference type="Proteomes" id="UP000501690"/>
    </source>
</evidence>
<accession>A0A4D6LKM7</accession>
<proteinExistence type="predicted"/>
<dbReference type="EMBL" id="CP039348">
    <property type="protein sequence ID" value="QCD89073.1"/>
    <property type="molecule type" value="Genomic_DNA"/>
</dbReference>
<name>A0A4D6LKM7_VIGUN</name>
<dbReference type="Proteomes" id="UP000501690">
    <property type="component" value="Linkage Group LG4"/>
</dbReference>
<evidence type="ECO:0000256" key="1">
    <source>
        <dbReference type="SAM" id="MobiDB-lite"/>
    </source>
</evidence>
<dbReference type="AlphaFoldDB" id="A0A4D6LKM7"/>
<feature type="compositionally biased region" description="Basic and acidic residues" evidence="1">
    <location>
        <begin position="15"/>
        <end position="32"/>
    </location>
</feature>
<reference evidence="2 3" key="1">
    <citation type="submission" date="2019-04" db="EMBL/GenBank/DDBJ databases">
        <title>An improved genome assembly and genetic linkage map for asparagus bean, Vigna unguiculata ssp. sesquipedialis.</title>
        <authorList>
            <person name="Xia Q."/>
            <person name="Zhang R."/>
            <person name="Dong Y."/>
        </authorList>
    </citation>
    <scope>NUCLEOTIDE SEQUENCE [LARGE SCALE GENOMIC DNA]</scope>
    <source>
        <tissue evidence="2">Leaf</tissue>
    </source>
</reference>
<protein>
    <submittedName>
        <fullName evidence="2">Uncharacterized protein</fullName>
    </submittedName>
</protein>
<sequence length="193" mass="21549">MSVSLRRRGWVLSDPDSRSGEGGSPKRDSEEVARVERNFSSRGVIHGICGNGVELGIWGLSGVYAMPMQCGKLCKLIWYDRNSVWRARQRRIPYFHMSVSLRRRGWVLSDPDSRSGEGGSPKRDSEEVARVERNFSSSIGHMMGMELVEFSSTTNGRGVLSMGPSVRLGCFTTDEESVGQDYERDSLIGLDHE</sequence>
<feature type="compositionally biased region" description="Basic and acidic residues" evidence="1">
    <location>
        <begin position="111"/>
        <end position="129"/>
    </location>
</feature>
<keyword evidence="3" id="KW-1185">Reference proteome</keyword>
<organism evidence="2 3">
    <name type="scientific">Vigna unguiculata</name>
    <name type="common">Cowpea</name>
    <dbReference type="NCBI Taxonomy" id="3917"/>
    <lineage>
        <taxon>Eukaryota</taxon>
        <taxon>Viridiplantae</taxon>
        <taxon>Streptophyta</taxon>
        <taxon>Embryophyta</taxon>
        <taxon>Tracheophyta</taxon>
        <taxon>Spermatophyta</taxon>
        <taxon>Magnoliopsida</taxon>
        <taxon>eudicotyledons</taxon>
        <taxon>Gunneridae</taxon>
        <taxon>Pentapetalae</taxon>
        <taxon>rosids</taxon>
        <taxon>fabids</taxon>
        <taxon>Fabales</taxon>
        <taxon>Fabaceae</taxon>
        <taxon>Papilionoideae</taxon>
        <taxon>50 kb inversion clade</taxon>
        <taxon>NPAAA clade</taxon>
        <taxon>indigoferoid/millettioid clade</taxon>
        <taxon>Phaseoleae</taxon>
        <taxon>Vigna</taxon>
    </lineage>
</organism>